<feature type="region of interest" description="Disordered" evidence="1">
    <location>
        <begin position="128"/>
        <end position="155"/>
    </location>
</feature>
<protein>
    <recommendedName>
        <fullName evidence="4">TonB C-terminal domain-containing protein</fullName>
    </recommendedName>
</protein>
<reference evidence="2 3" key="1">
    <citation type="submission" date="2020-08" db="EMBL/GenBank/DDBJ databases">
        <title>Description of novel Flavobacterium F-392 isolate.</title>
        <authorList>
            <person name="Saticioglu I.B."/>
            <person name="Duman M."/>
            <person name="Altun S."/>
        </authorList>
    </citation>
    <scope>NUCLEOTIDE SEQUENCE [LARGE SCALE GENOMIC DNA]</scope>
    <source>
        <strain evidence="2 3">F-392</strain>
    </source>
</reference>
<dbReference type="AlphaFoldDB" id="A0A923MZY1"/>
<dbReference type="EMBL" id="JACRUL010000016">
    <property type="protein sequence ID" value="MBC5844502.1"/>
    <property type="molecule type" value="Genomic_DNA"/>
</dbReference>
<accession>A0A923MZY1</accession>
<evidence type="ECO:0008006" key="4">
    <source>
        <dbReference type="Google" id="ProtNLM"/>
    </source>
</evidence>
<dbReference type="RefSeq" id="WP_187018163.1">
    <property type="nucleotide sequence ID" value="NZ_JACRUK010000016.1"/>
</dbReference>
<evidence type="ECO:0000313" key="2">
    <source>
        <dbReference type="EMBL" id="MBC5844502.1"/>
    </source>
</evidence>
<name>A0A923MZY1_9FLAO</name>
<dbReference type="Gene3D" id="3.30.1150.10">
    <property type="match status" value="1"/>
</dbReference>
<proteinExistence type="predicted"/>
<sequence length="308" mass="34403">MNPKYKINIPVPCNEDWNKMKPTAIGKFCNSCAKTVVDFTNMEPNEIQLHFQKNSNVCGRFKSSQLNALTIEIPIQSLYNQTQYNKLFLLVLFITMGTTLFSCADKNGNKQKIEKVVLVEDSIESKTAIPGSSLPPKKIPTKPSEDNSTTTTPKIKFQKPKTISCGEITAKKADSTLIEEDVIYNGGIEFYLNPEYKGGMPKFKEFVQQNFTFPKTTKALNGAVAATFVVERDGSLSSFKLKKTIEPNIGLELLSVLEQSNKWIPGSQNGKATKSLYLITLNIRTDTIKKTLFKTKLASHIESIIITQ</sequence>
<evidence type="ECO:0000256" key="1">
    <source>
        <dbReference type="SAM" id="MobiDB-lite"/>
    </source>
</evidence>
<organism evidence="2 3">
    <name type="scientific">Flavobacterium muglaense</name>
    <dbReference type="NCBI Taxonomy" id="2764716"/>
    <lineage>
        <taxon>Bacteria</taxon>
        <taxon>Pseudomonadati</taxon>
        <taxon>Bacteroidota</taxon>
        <taxon>Flavobacteriia</taxon>
        <taxon>Flavobacteriales</taxon>
        <taxon>Flavobacteriaceae</taxon>
        <taxon>Flavobacterium</taxon>
    </lineage>
</organism>
<evidence type="ECO:0000313" key="3">
    <source>
        <dbReference type="Proteomes" id="UP000641454"/>
    </source>
</evidence>
<dbReference type="Proteomes" id="UP000641454">
    <property type="component" value="Unassembled WGS sequence"/>
</dbReference>
<comment type="caution">
    <text evidence="2">The sequence shown here is derived from an EMBL/GenBank/DDBJ whole genome shotgun (WGS) entry which is preliminary data.</text>
</comment>
<gene>
    <name evidence="2" type="ORF">H8R25_08645</name>
</gene>
<keyword evidence="3" id="KW-1185">Reference proteome</keyword>